<dbReference type="InterPro" id="IPR004843">
    <property type="entry name" value="Calcineurin-like_PHP"/>
</dbReference>
<dbReference type="PANTHER" id="PTHR42850:SF7">
    <property type="entry name" value="BIS(5'-NUCLEOSYL)-TETRAPHOSPHATASE PRPE [ASYMMETRICAL]"/>
    <property type="match status" value="1"/>
</dbReference>
<keyword evidence="3" id="KW-1185">Reference proteome</keyword>
<organism evidence="2 3">
    <name type="scientific">Geopseudomonas guangdongensis</name>
    <dbReference type="NCBI Taxonomy" id="1245526"/>
    <lineage>
        <taxon>Bacteria</taxon>
        <taxon>Pseudomonadati</taxon>
        <taxon>Pseudomonadota</taxon>
        <taxon>Gammaproteobacteria</taxon>
        <taxon>Pseudomonadales</taxon>
        <taxon>Pseudomonadaceae</taxon>
        <taxon>Geopseudomonas</taxon>
    </lineage>
</organism>
<dbReference type="Gene3D" id="3.60.21.10">
    <property type="match status" value="1"/>
</dbReference>
<dbReference type="GO" id="GO:0005737">
    <property type="term" value="C:cytoplasm"/>
    <property type="evidence" value="ECO:0007669"/>
    <property type="project" value="TreeGrafter"/>
</dbReference>
<dbReference type="STRING" id="1245526.SAMN05216580_0147"/>
<reference evidence="3" key="1">
    <citation type="submission" date="2016-10" db="EMBL/GenBank/DDBJ databases">
        <authorList>
            <person name="Varghese N."/>
            <person name="Submissions S."/>
        </authorList>
    </citation>
    <scope>NUCLEOTIDE SEQUENCE [LARGE SCALE GENOMIC DNA]</scope>
    <source>
        <strain evidence="3">CCTCC 2012022</strain>
    </source>
</reference>
<feature type="domain" description="Calcineurin-like phosphoesterase" evidence="1">
    <location>
        <begin position="11"/>
        <end position="150"/>
    </location>
</feature>
<dbReference type="Pfam" id="PF00149">
    <property type="entry name" value="Metallophos"/>
    <property type="match status" value="1"/>
</dbReference>
<protein>
    <submittedName>
        <fullName evidence="2">Calcineurin-like phosphoesterase</fullName>
    </submittedName>
</protein>
<dbReference type="Proteomes" id="UP000243063">
    <property type="component" value="Chromosome I"/>
</dbReference>
<dbReference type="SUPFAM" id="SSF56300">
    <property type="entry name" value="Metallo-dependent phosphatases"/>
    <property type="match status" value="1"/>
</dbReference>
<accession>A0A1H2DZJ6</accession>
<dbReference type="EMBL" id="LT629780">
    <property type="protein sequence ID" value="SDT88229.1"/>
    <property type="molecule type" value="Genomic_DNA"/>
</dbReference>
<dbReference type="InterPro" id="IPR029052">
    <property type="entry name" value="Metallo-depent_PP-like"/>
</dbReference>
<sequence>MLLDPARGYDLIGDIHGCARALERLLAGLGYRRVAGVWRHPQRMAVFLGDLVDRGPHIRETLHLVHDMVEAGQALCLMGNHEWYALGWSTPALPGSGRRYVREHVPRHERLIRETLAQLEGHPGDWRDFLTWFQTLPLCVDAGRFRLVHACWDAGVIERLLRDYPDARVDRAFVQQAGDLQSFAAHCFQRLLRGIDMPLPRGLTLTSSDGFTRSVFRTKFWEEDPKTYGDIVFQPDALPDEVASLPLSNAQKAALLRYGDAEPLLFVGHYWCRGTPGPLRPNLACLDYSAVRRGKLVAYRLDEETRLEPHKFFWVEVGGGMGLDT</sequence>
<dbReference type="GO" id="GO:0016791">
    <property type="term" value="F:phosphatase activity"/>
    <property type="evidence" value="ECO:0007669"/>
    <property type="project" value="TreeGrafter"/>
</dbReference>
<gene>
    <name evidence="2" type="ORF">SAMN05216580_0147</name>
</gene>
<evidence type="ECO:0000313" key="3">
    <source>
        <dbReference type="Proteomes" id="UP000243063"/>
    </source>
</evidence>
<dbReference type="InterPro" id="IPR050126">
    <property type="entry name" value="Ap4A_hydrolase"/>
</dbReference>
<name>A0A1H2DZJ6_9GAMM</name>
<dbReference type="PANTHER" id="PTHR42850">
    <property type="entry name" value="METALLOPHOSPHOESTERASE"/>
    <property type="match status" value="1"/>
</dbReference>
<evidence type="ECO:0000313" key="2">
    <source>
        <dbReference type="EMBL" id="SDT88229.1"/>
    </source>
</evidence>
<proteinExistence type="predicted"/>
<dbReference type="AlphaFoldDB" id="A0A1H2DZJ6"/>
<evidence type="ECO:0000259" key="1">
    <source>
        <dbReference type="Pfam" id="PF00149"/>
    </source>
</evidence>